<gene>
    <name evidence="2" type="ORF">J4E00_25775</name>
</gene>
<dbReference type="PANTHER" id="PTHR45033:SF2">
    <property type="entry name" value="ZINC-TYPE ALCOHOL DEHYDROGENASE-LIKE PROTEIN C1773.06C"/>
    <property type="match status" value="1"/>
</dbReference>
<dbReference type="Pfam" id="PF08240">
    <property type="entry name" value="ADH_N"/>
    <property type="match status" value="1"/>
</dbReference>
<dbReference type="EMBL" id="JAGETZ010000018">
    <property type="protein sequence ID" value="MBO2012498.1"/>
    <property type="molecule type" value="Genomic_DNA"/>
</dbReference>
<dbReference type="InterPro" id="IPR011032">
    <property type="entry name" value="GroES-like_sf"/>
</dbReference>
<dbReference type="Gene3D" id="3.90.180.10">
    <property type="entry name" value="Medium-chain alcohol dehydrogenases, catalytic domain"/>
    <property type="match status" value="1"/>
</dbReference>
<dbReference type="CDD" id="cd08276">
    <property type="entry name" value="MDR7"/>
    <property type="match status" value="1"/>
</dbReference>
<proteinExistence type="predicted"/>
<feature type="domain" description="Enoyl reductase (ER)" evidence="1">
    <location>
        <begin position="13"/>
        <end position="334"/>
    </location>
</feature>
<evidence type="ECO:0000259" key="1">
    <source>
        <dbReference type="SMART" id="SM00829"/>
    </source>
</evidence>
<name>A0ABS3QNC9_9BACT</name>
<dbReference type="InterPro" id="IPR052711">
    <property type="entry name" value="Zinc_ADH-like"/>
</dbReference>
<dbReference type="Gene3D" id="3.40.50.720">
    <property type="entry name" value="NAD(P)-binding Rossmann-like Domain"/>
    <property type="match status" value="1"/>
</dbReference>
<dbReference type="Proteomes" id="UP000664369">
    <property type="component" value="Unassembled WGS sequence"/>
</dbReference>
<evidence type="ECO:0000313" key="2">
    <source>
        <dbReference type="EMBL" id="MBO2012498.1"/>
    </source>
</evidence>
<organism evidence="2 3">
    <name type="scientific">Hymenobacter negativus</name>
    <dbReference type="NCBI Taxonomy" id="2795026"/>
    <lineage>
        <taxon>Bacteria</taxon>
        <taxon>Pseudomonadati</taxon>
        <taxon>Bacteroidota</taxon>
        <taxon>Cytophagia</taxon>
        <taxon>Cytophagales</taxon>
        <taxon>Hymenobacteraceae</taxon>
        <taxon>Hymenobacter</taxon>
    </lineage>
</organism>
<keyword evidence="3" id="KW-1185">Reference proteome</keyword>
<dbReference type="InterPro" id="IPR036291">
    <property type="entry name" value="NAD(P)-bd_dom_sf"/>
</dbReference>
<dbReference type="InterPro" id="IPR020843">
    <property type="entry name" value="ER"/>
</dbReference>
<dbReference type="SMART" id="SM00829">
    <property type="entry name" value="PKS_ER"/>
    <property type="match status" value="1"/>
</dbReference>
<comment type="caution">
    <text evidence="2">The sequence shown here is derived from an EMBL/GenBank/DDBJ whole genome shotgun (WGS) entry which is preliminary data.</text>
</comment>
<dbReference type="InterPro" id="IPR013149">
    <property type="entry name" value="ADH-like_C"/>
</dbReference>
<evidence type="ECO:0000313" key="3">
    <source>
        <dbReference type="Proteomes" id="UP000664369"/>
    </source>
</evidence>
<accession>A0ABS3QNC9</accession>
<dbReference type="PANTHER" id="PTHR45033">
    <property type="match status" value="1"/>
</dbReference>
<dbReference type="InterPro" id="IPR013154">
    <property type="entry name" value="ADH-like_N"/>
</dbReference>
<dbReference type="RefSeq" id="WP_208178236.1">
    <property type="nucleotide sequence ID" value="NZ_JAGETZ010000018.1"/>
</dbReference>
<dbReference type="Pfam" id="PF00107">
    <property type="entry name" value="ADH_zinc_N"/>
    <property type="match status" value="1"/>
</dbReference>
<dbReference type="SUPFAM" id="SSF51735">
    <property type="entry name" value="NAD(P)-binding Rossmann-fold domains"/>
    <property type="match status" value="1"/>
</dbReference>
<reference evidence="2 3" key="1">
    <citation type="submission" date="2021-03" db="EMBL/GenBank/DDBJ databases">
        <authorList>
            <person name="Kim M.K."/>
        </authorList>
    </citation>
    <scope>NUCLEOTIDE SEQUENCE [LARGE SCALE GENOMIC DNA]</scope>
    <source>
        <strain evidence="2 3">BT442</strain>
    </source>
</reference>
<dbReference type="SUPFAM" id="SSF50129">
    <property type="entry name" value="GroES-like"/>
    <property type="match status" value="1"/>
</dbReference>
<sequence>MKKYELLPVAAPASPQGWQLTETEMPQPGPGQVLVRVRAVSLNYRDLGVAQSPSRQKPVIPCSDGAGEVAAVGVGVTRVQAGDRVAGIFFQTWFDGPLVAEVHAQALGGSADGMLAEYVVLSEQGLVKLPDFLTYEEAACLPCAGVTAWNSLFEQGQLKPGQTVVLQGTGGVSILSLQLAKAAGARVIITSSSDEKLARARELGADETINYRTTPDWEKEVLRLTHGLGADHVVEVGGAGTLDKSLGATRASGHIAFVGVLTGVAAPITTAQILSKSLRLTGIYVGSRAMFERYLQALTQMQLRPVIDRVFSFDEAPAALAHLKSGAHFGKIVVRM</sequence>
<protein>
    <submittedName>
        <fullName evidence="2">NAD(P)-dependent alcohol dehydrogenase</fullName>
    </submittedName>
</protein>